<dbReference type="EC" id="3.4.23.34" evidence="4"/>
<evidence type="ECO:0000313" key="11">
    <source>
        <dbReference type="Proteomes" id="UP000515159"/>
    </source>
</evidence>
<dbReference type="PANTHER" id="PTHR47966">
    <property type="entry name" value="BETA-SITE APP-CLEAVING ENZYME, ISOFORM A-RELATED"/>
    <property type="match status" value="1"/>
</dbReference>
<organism evidence="11 12">
    <name type="scientific">Geotrypetes seraphini</name>
    <name type="common">Gaboon caecilian</name>
    <name type="synonym">Caecilia seraphini</name>
    <dbReference type="NCBI Taxonomy" id="260995"/>
    <lineage>
        <taxon>Eukaryota</taxon>
        <taxon>Metazoa</taxon>
        <taxon>Chordata</taxon>
        <taxon>Craniata</taxon>
        <taxon>Vertebrata</taxon>
        <taxon>Euteleostomi</taxon>
        <taxon>Amphibia</taxon>
        <taxon>Gymnophiona</taxon>
        <taxon>Geotrypetes</taxon>
    </lineage>
</organism>
<dbReference type="GeneID" id="117364069"/>
<dbReference type="FunFam" id="2.40.70.10:FF:000006">
    <property type="entry name" value="Cathepsin E"/>
    <property type="match status" value="1"/>
</dbReference>
<evidence type="ECO:0000256" key="2">
    <source>
        <dbReference type="ARBA" id="ARBA00007447"/>
    </source>
</evidence>
<accession>A0A6P8RT52</accession>
<evidence type="ECO:0000256" key="4">
    <source>
        <dbReference type="ARBA" id="ARBA00013240"/>
    </source>
</evidence>
<dbReference type="InterPro" id="IPR033121">
    <property type="entry name" value="PEPTIDASE_A1"/>
</dbReference>
<dbReference type="InParanoid" id="A0A6P8RT52"/>
<dbReference type="SUPFAM" id="SSF50630">
    <property type="entry name" value="Acid proteases"/>
    <property type="match status" value="1"/>
</dbReference>
<dbReference type="Proteomes" id="UP000515159">
    <property type="component" value="Chromosome 7"/>
</dbReference>
<dbReference type="PROSITE" id="PS51767">
    <property type="entry name" value="PEPTIDASE_A1"/>
    <property type="match status" value="1"/>
</dbReference>
<evidence type="ECO:0000256" key="7">
    <source>
        <dbReference type="PIRSR" id="PIRSR601461-1"/>
    </source>
</evidence>
<keyword evidence="9" id="KW-0064">Aspartyl protease</keyword>
<evidence type="ECO:0000256" key="5">
    <source>
        <dbReference type="ARBA" id="ARBA00023157"/>
    </source>
</evidence>
<evidence type="ECO:0000313" key="12">
    <source>
        <dbReference type="RefSeq" id="XP_033808755.1"/>
    </source>
</evidence>
<feature type="domain" description="Peptidase A1" evidence="10">
    <location>
        <begin position="90"/>
        <end position="405"/>
    </location>
</feature>
<dbReference type="FunFam" id="2.40.70.10:FF:000004">
    <property type="entry name" value="Pepsin A"/>
    <property type="match status" value="1"/>
</dbReference>
<comment type="similarity">
    <text evidence="2 9">Belongs to the peptidase A1 family.</text>
</comment>
<reference evidence="12" key="1">
    <citation type="submission" date="2025-08" db="UniProtKB">
        <authorList>
            <consortium name="RefSeq"/>
        </authorList>
    </citation>
    <scope>IDENTIFICATION</scope>
</reference>
<gene>
    <name evidence="12" type="primary">LOC117364069</name>
</gene>
<comment type="catalytic activity">
    <reaction evidence="1">
        <text>Similar to cathepsin D, but slightly broader specificity.</text>
        <dbReference type="EC" id="3.4.23.34"/>
    </reaction>
</comment>
<proteinExistence type="inferred from homology"/>
<sequence>MKPFISEAMKQLLVILFYSHLVMSIERIPLVRVKPMIQRQPREADELEELWQDHQPDILTRKYLHCFPGYILNSAGPTFEKLYDYKNAQYFGVVSIGTPPQNFTVVFDTGSSNFWIPSAYCVSTACDKGLHRKFKSFLSESYQYEGSHFTLKYGTGELHGVIGRDTLKIGNLSIIDQVFAESVIESRAFIPAHFDGVLGLGYPSIAVAGAVPVFDSLTSQNLVEEPMFSFHLKSGNSDDGGELLIGGIDHSLYKGSIHWIPVIEKGYWKIKMDSVNIQGRNLLCANGCQAIVDSGTSLIIGPIAQITKLHEAIEATPLNNETYILDCRRLSSIPSITFTIGSKDYTLTAKQFVRKERIGDATVCISGFQSMDLTNHVRPMWILGDIFMSKYYSIFDRGNDRIGIAKLHQGKPLGGVQARV</sequence>
<keyword evidence="11" id="KW-1185">Reference proteome</keyword>
<dbReference type="GO" id="GO:0004190">
    <property type="term" value="F:aspartic-type endopeptidase activity"/>
    <property type="evidence" value="ECO:0007669"/>
    <property type="project" value="UniProtKB-KW"/>
</dbReference>
<dbReference type="Pfam" id="PF00026">
    <property type="entry name" value="Asp"/>
    <property type="match status" value="1"/>
</dbReference>
<keyword evidence="5 8" id="KW-1015">Disulfide bond</keyword>
<dbReference type="Gene3D" id="2.60.40.1960">
    <property type="match status" value="1"/>
</dbReference>
<dbReference type="PANTHER" id="PTHR47966:SF37">
    <property type="entry name" value="CATHEPSIN E-A-LIKE"/>
    <property type="match status" value="1"/>
</dbReference>
<feature type="disulfide bond" evidence="8">
    <location>
        <begin position="284"/>
        <end position="288"/>
    </location>
</feature>
<evidence type="ECO:0000256" key="6">
    <source>
        <dbReference type="ARBA" id="ARBA00058213"/>
    </source>
</evidence>
<keyword evidence="9" id="KW-0378">Hydrolase</keyword>
<dbReference type="OrthoDB" id="771136at2759"/>
<dbReference type="InterPro" id="IPR021109">
    <property type="entry name" value="Peptidase_aspartic_dom_sf"/>
</dbReference>
<feature type="active site" evidence="7">
    <location>
        <position position="108"/>
    </location>
</feature>
<evidence type="ECO:0000256" key="3">
    <source>
        <dbReference type="ARBA" id="ARBA00011748"/>
    </source>
</evidence>
<dbReference type="RefSeq" id="XP_033808755.1">
    <property type="nucleotide sequence ID" value="XM_033952864.1"/>
</dbReference>
<dbReference type="InterPro" id="IPR001461">
    <property type="entry name" value="Aspartic_peptidase_A1"/>
</dbReference>
<dbReference type="Gene3D" id="2.40.70.10">
    <property type="entry name" value="Acid Proteases"/>
    <property type="match status" value="2"/>
</dbReference>
<evidence type="ECO:0000259" key="10">
    <source>
        <dbReference type="PROSITE" id="PS51767"/>
    </source>
</evidence>
<feature type="disulfide bond" evidence="8">
    <location>
        <begin position="327"/>
        <end position="364"/>
    </location>
</feature>
<evidence type="ECO:0000256" key="8">
    <source>
        <dbReference type="PIRSR" id="PIRSR601461-2"/>
    </source>
</evidence>
<dbReference type="GO" id="GO:0006508">
    <property type="term" value="P:proteolysis"/>
    <property type="evidence" value="ECO:0007669"/>
    <property type="project" value="UniProtKB-KW"/>
</dbReference>
<name>A0A6P8RT52_GEOSA</name>
<comment type="subunit">
    <text evidence="3">Homodimer; disulfide-linked.</text>
</comment>
<protein>
    <recommendedName>
        <fullName evidence="4">cathepsin E</fullName>
        <ecNumber evidence="4">3.4.23.34</ecNumber>
    </recommendedName>
</protein>
<dbReference type="PRINTS" id="PR00792">
    <property type="entry name" value="PEPSIN"/>
</dbReference>
<comment type="function">
    <text evidence="6">May have a role in immune function. Probably involved in the processing of antigenic peptides during MHC class II-mediated antigen presentation.</text>
</comment>
<evidence type="ECO:0000256" key="1">
    <source>
        <dbReference type="ARBA" id="ARBA00001898"/>
    </source>
</evidence>
<dbReference type="AlphaFoldDB" id="A0A6P8RT52"/>
<keyword evidence="9" id="KW-0645">Protease</keyword>
<dbReference type="InterPro" id="IPR001969">
    <property type="entry name" value="Aspartic_peptidase_AS"/>
</dbReference>
<dbReference type="PROSITE" id="PS00141">
    <property type="entry name" value="ASP_PROTEASE"/>
    <property type="match status" value="2"/>
</dbReference>
<evidence type="ECO:0000256" key="9">
    <source>
        <dbReference type="RuleBase" id="RU000454"/>
    </source>
</evidence>
<dbReference type="KEGG" id="gsh:117364069"/>
<feature type="active site" evidence="7">
    <location>
        <position position="293"/>
    </location>
</feature>